<reference evidence="1 2" key="1">
    <citation type="submission" date="2018-10" db="EMBL/GenBank/DDBJ databases">
        <title>Tessaracoccus antarcticuss sp. nov., isolated from sediment.</title>
        <authorList>
            <person name="Zhou L.Y."/>
            <person name="Du Z.J."/>
        </authorList>
    </citation>
    <scope>NUCLEOTIDE SEQUENCE [LARGE SCALE GENOMIC DNA]</scope>
    <source>
        <strain evidence="1 2">JDX10</strain>
    </source>
</reference>
<dbReference type="Pfam" id="PF14249">
    <property type="entry name" value="Tocopherol_cycl"/>
    <property type="match status" value="1"/>
</dbReference>
<dbReference type="GO" id="GO:0009976">
    <property type="term" value="F:tocopherol cyclase activity"/>
    <property type="evidence" value="ECO:0007669"/>
    <property type="project" value="InterPro"/>
</dbReference>
<dbReference type="EMBL" id="REFW01000001">
    <property type="protein sequence ID" value="RMB61473.1"/>
    <property type="molecule type" value="Genomic_DNA"/>
</dbReference>
<comment type="caution">
    <text evidence="1">The sequence shown here is derived from an EMBL/GenBank/DDBJ whole genome shotgun (WGS) entry which is preliminary data.</text>
</comment>
<organism evidence="1 2">
    <name type="scientific">Tessaracoccus antarcticus</name>
    <dbReference type="NCBI Taxonomy" id="2479848"/>
    <lineage>
        <taxon>Bacteria</taxon>
        <taxon>Bacillati</taxon>
        <taxon>Actinomycetota</taxon>
        <taxon>Actinomycetes</taxon>
        <taxon>Propionibacteriales</taxon>
        <taxon>Propionibacteriaceae</taxon>
        <taxon>Tessaracoccus</taxon>
    </lineage>
</organism>
<protein>
    <recommendedName>
        <fullName evidence="3">Tocopherol cyclase</fullName>
    </recommendedName>
</protein>
<keyword evidence="2" id="KW-1185">Reference proteome</keyword>
<accession>A0A3M0GIN4</accession>
<proteinExistence type="predicted"/>
<evidence type="ECO:0000313" key="1">
    <source>
        <dbReference type="EMBL" id="RMB61473.1"/>
    </source>
</evidence>
<dbReference type="Proteomes" id="UP000275256">
    <property type="component" value="Unassembled WGS sequence"/>
</dbReference>
<gene>
    <name evidence="1" type="ORF">EAX62_02160</name>
</gene>
<name>A0A3M0GIN4_9ACTN</name>
<evidence type="ECO:0000313" key="2">
    <source>
        <dbReference type="Proteomes" id="UP000275256"/>
    </source>
</evidence>
<dbReference type="AlphaFoldDB" id="A0A3M0GIN4"/>
<evidence type="ECO:0008006" key="3">
    <source>
        <dbReference type="Google" id="ProtNLM"/>
    </source>
</evidence>
<dbReference type="OrthoDB" id="9772627at2"/>
<dbReference type="PANTHER" id="PTHR35309:SF4">
    <property type="entry name" value="TOCOPHEROL CYCLASE"/>
    <property type="match status" value="1"/>
</dbReference>
<sequence>MRRIGYRASGADLLFGHPERAHGVAMEGYFWRITEPATQRVVIALIGIQTDHTGRWALAGLGASDGFWRQAIIPTADARPGGLGARATSSEASFFGTDERVVVDLGADAHLEAHLDGLTRWPSGRPFGGSSWFQMIPGLNQYWHPWLLGGRASGTVAVGDARWDFADAQVYGEKNWGRAGFPDSWWWGQAQGFAEADACVAFAGGDVTAGGLRTEVTALVVRLPGGKVLRLGNPVTSPVRADVGDEHWRLEGQSRGWAVSLDADAPLSAAHVLPVPLVGQRRAVPGAIEHLTGCLHIRVSRHGRQVWAGKSTLAGLEHGGLDRAAGLAASRNLTVSQPSRR</sequence>
<dbReference type="RefSeq" id="WP_121900020.1">
    <property type="nucleotide sequence ID" value="NZ_REFW01000001.1"/>
</dbReference>
<dbReference type="InterPro" id="IPR025893">
    <property type="entry name" value="Tocopherol_cyclase"/>
</dbReference>
<dbReference type="PANTHER" id="PTHR35309">
    <property type="match status" value="1"/>
</dbReference>